<keyword evidence="3" id="KW-0378">Hydrolase</keyword>
<dbReference type="GeneID" id="16993948"/>
<dbReference type="OMA" id="YTLGGQH"/>
<dbReference type="Gramene" id="CMJ231CT">
    <property type="protein sequence ID" value="CMJ231CT"/>
    <property type="gene ID" value="CMJ231C"/>
</dbReference>
<feature type="region of interest" description="Disordered" evidence="1">
    <location>
        <begin position="25"/>
        <end position="46"/>
    </location>
</feature>
<dbReference type="PANTHER" id="PTHR43689">
    <property type="entry name" value="HYDROLASE"/>
    <property type="match status" value="1"/>
</dbReference>
<proteinExistence type="predicted"/>
<keyword evidence="4" id="KW-1185">Reference proteome</keyword>
<dbReference type="KEGG" id="cme:CYME_CMJ231C"/>
<dbReference type="HOGENOM" id="CLU_020336_13_6_1"/>
<dbReference type="eggNOG" id="KOG1454">
    <property type="taxonomic scope" value="Eukaryota"/>
</dbReference>
<reference evidence="3 4" key="1">
    <citation type="journal article" date="2004" name="Nature">
        <title>Genome sequence of the ultrasmall unicellular red alga Cyanidioschyzon merolae 10D.</title>
        <authorList>
            <person name="Matsuzaki M."/>
            <person name="Misumi O."/>
            <person name="Shin-i T."/>
            <person name="Maruyama S."/>
            <person name="Takahara M."/>
            <person name="Miyagishima S."/>
            <person name="Mori T."/>
            <person name="Nishida K."/>
            <person name="Yagisawa F."/>
            <person name="Nishida K."/>
            <person name="Yoshida Y."/>
            <person name="Nishimura Y."/>
            <person name="Nakao S."/>
            <person name="Kobayashi T."/>
            <person name="Momoyama Y."/>
            <person name="Higashiyama T."/>
            <person name="Minoda A."/>
            <person name="Sano M."/>
            <person name="Nomoto H."/>
            <person name="Oishi K."/>
            <person name="Hayashi H."/>
            <person name="Ohta F."/>
            <person name="Nishizaka S."/>
            <person name="Haga S."/>
            <person name="Miura S."/>
            <person name="Morishita T."/>
            <person name="Kabeya Y."/>
            <person name="Terasawa K."/>
            <person name="Suzuki Y."/>
            <person name="Ishii Y."/>
            <person name="Asakawa S."/>
            <person name="Takano H."/>
            <person name="Ohta N."/>
            <person name="Kuroiwa H."/>
            <person name="Tanaka K."/>
            <person name="Shimizu N."/>
            <person name="Sugano S."/>
            <person name="Sato N."/>
            <person name="Nozaki H."/>
            <person name="Ogasawara N."/>
            <person name="Kohara Y."/>
            <person name="Kuroiwa T."/>
        </authorList>
    </citation>
    <scope>NUCLEOTIDE SEQUENCE [LARGE SCALE GENOMIC DNA]</scope>
    <source>
        <strain evidence="3 4">10D</strain>
    </source>
</reference>
<dbReference type="AlphaFoldDB" id="M1VHI2"/>
<dbReference type="Gene3D" id="3.40.50.1820">
    <property type="entry name" value="alpha/beta hydrolase"/>
    <property type="match status" value="1"/>
</dbReference>
<organism evidence="3 4">
    <name type="scientific">Cyanidioschyzon merolae (strain NIES-3377 / 10D)</name>
    <name type="common">Unicellular red alga</name>
    <dbReference type="NCBI Taxonomy" id="280699"/>
    <lineage>
        <taxon>Eukaryota</taxon>
        <taxon>Rhodophyta</taxon>
        <taxon>Bangiophyceae</taxon>
        <taxon>Cyanidiales</taxon>
        <taxon>Cyanidiaceae</taxon>
        <taxon>Cyanidioschyzon</taxon>
    </lineage>
</organism>
<dbReference type="GO" id="GO:0016787">
    <property type="term" value="F:hydrolase activity"/>
    <property type="evidence" value="ECO:0007669"/>
    <property type="project" value="UniProtKB-KW"/>
</dbReference>
<gene>
    <name evidence="3" type="ORF">CYME_CMJ231C</name>
</gene>
<feature type="domain" description="AB hydrolase-1" evidence="2">
    <location>
        <begin position="133"/>
        <end position="390"/>
    </location>
</feature>
<evidence type="ECO:0000313" key="4">
    <source>
        <dbReference type="Proteomes" id="UP000007014"/>
    </source>
</evidence>
<dbReference type="Proteomes" id="UP000007014">
    <property type="component" value="Chromosome 10"/>
</dbReference>
<evidence type="ECO:0000313" key="3">
    <source>
        <dbReference type="EMBL" id="BAM80343.1"/>
    </source>
</evidence>
<dbReference type="OrthoDB" id="4870at2759"/>
<dbReference type="Pfam" id="PF12697">
    <property type="entry name" value="Abhydrolase_6"/>
    <property type="match status" value="1"/>
</dbReference>
<dbReference type="SUPFAM" id="SSF53474">
    <property type="entry name" value="alpha/beta-Hydrolases"/>
    <property type="match status" value="1"/>
</dbReference>
<dbReference type="EMBL" id="AP006492">
    <property type="protein sequence ID" value="BAM80343.1"/>
    <property type="molecule type" value="Genomic_DNA"/>
</dbReference>
<evidence type="ECO:0000256" key="1">
    <source>
        <dbReference type="SAM" id="MobiDB-lite"/>
    </source>
</evidence>
<protein>
    <submittedName>
        <fullName evidence="3">Similar to 2-hydroxy-6-oxohepta-2,4-dienoate hydrolase</fullName>
    </submittedName>
</protein>
<name>M1VHI2_CYAM1</name>
<dbReference type="PANTHER" id="PTHR43689:SF8">
    <property type="entry name" value="ALPHA_BETA-HYDROLASES SUPERFAMILY PROTEIN"/>
    <property type="match status" value="1"/>
</dbReference>
<dbReference type="InterPro" id="IPR029058">
    <property type="entry name" value="AB_hydrolase_fold"/>
</dbReference>
<dbReference type="RefSeq" id="XP_005534950.1">
    <property type="nucleotide sequence ID" value="XM_005534893.1"/>
</dbReference>
<evidence type="ECO:0000259" key="2">
    <source>
        <dbReference type="Pfam" id="PF12697"/>
    </source>
</evidence>
<accession>M1VHI2</accession>
<dbReference type="PRINTS" id="PR00111">
    <property type="entry name" value="ABHYDROLASE"/>
</dbReference>
<dbReference type="InterPro" id="IPR000073">
    <property type="entry name" value="AB_hydrolase_1"/>
</dbReference>
<reference evidence="3 4" key="2">
    <citation type="journal article" date="2007" name="BMC Biol.">
        <title>A 100%-complete sequence reveals unusually simple genomic features in the hot-spring red alga Cyanidioschyzon merolae.</title>
        <authorList>
            <person name="Nozaki H."/>
            <person name="Takano H."/>
            <person name="Misumi O."/>
            <person name="Terasawa K."/>
            <person name="Matsuzaki M."/>
            <person name="Maruyama S."/>
            <person name="Nishida K."/>
            <person name="Yagisawa F."/>
            <person name="Yoshida Y."/>
            <person name="Fujiwara T."/>
            <person name="Takio S."/>
            <person name="Tamura K."/>
            <person name="Chung S.J."/>
            <person name="Nakamura S."/>
            <person name="Kuroiwa H."/>
            <person name="Tanaka K."/>
            <person name="Sato N."/>
            <person name="Kuroiwa T."/>
        </authorList>
    </citation>
    <scope>NUCLEOTIDE SEQUENCE [LARGE SCALE GENOMIC DNA]</scope>
    <source>
        <strain evidence="3 4">10D</strain>
    </source>
</reference>
<sequence length="414" mass="46134">MWISLAGPAKTLPALNGQARVHTRTFTQQRRDGQRRLAPVPPRGVSAARCPLSMDERRLHASDRHDAKASASFRPKLECVPSQCFLPAAEVAAIRDERAQRLIQRLQRVAADETICFYTNEPANLEDTKKPALVLIHGFDSSCLEFRALLPELERLLAPWVRLFAVDVFGWGFGARPSGLDYGPAGKRAHLKRFLLHVVDGGVENLQTPLVLAGASLGGAVLTDYVLHADAAERERIRAAIFIDAQLFVDGKGFRFLVPPLDYVGLWVLRSAALRQYANKLAFYRPSEHATEDALRISRLPCLMAGWMEASRSFLRANGYTISEEVAQLACFRLPVLAIWGAEDRIVPLSTVERLRGFYRDQSCADLVQVDVIPECGHLPHLERPEQVASIMDRYVREKLLAGDSATVHRSQLS</sequence>